<dbReference type="AlphaFoldDB" id="A0A518DDQ4"/>
<dbReference type="EMBL" id="CP036291">
    <property type="protein sequence ID" value="QDU89610.1"/>
    <property type="molecule type" value="Genomic_DNA"/>
</dbReference>
<evidence type="ECO:0000259" key="1">
    <source>
        <dbReference type="Pfam" id="PF01610"/>
    </source>
</evidence>
<organism evidence="2 3">
    <name type="scientific">Pirellulimonas nuda</name>
    <dbReference type="NCBI Taxonomy" id="2528009"/>
    <lineage>
        <taxon>Bacteria</taxon>
        <taxon>Pseudomonadati</taxon>
        <taxon>Planctomycetota</taxon>
        <taxon>Planctomycetia</taxon>
        <taxon>Pirellulales</taxon>
        <taxon>Lacipirellulaceae</taxon>
        <taxon>Pirellulimonas</taxon>
    </lineage>
</organism>
<dbReference type="PANTHER" id="PTHR33498">
    <property type="entry name" value="TRANSPOSASE FOR INSERTION SEQUENCE ELEMENT IS1557"/>
    <property type="match status" value="1"/>
</dbReference>
<evidence type="ECO:0000313" key="2">
    <source>
        <dbReference type="EMBL" id="QDU89610.1"/>
    </source>
</evidence>
<evidence type="ECO:0000313" key="3">
    <source>
        <dbReference type="Proteomes" id="UP000317429"/>
    </source>
</evidence>
<feature type="domain" description="Transposase IS204/IS1001/IS1096/IS1165 DDE" evidence="1">
    <location>
        <begin position="26"/>
        <end position="139"/>
    </location>
</feature>
<proteinExistence type="predicted"/>
<protein>
    <submittedName>
        <fullName evidence="2">Transposase</fullName>
    </submittedName>
</protein>
<name>A0A518DDQ4_9BACT</name>
<keyword evidence="3" id="KW-1185">Reference proteome</keyword>
<dbReference type="Proteomes" id="UP000317429">
    <property type="component" value="Chromosome"/>
</dbReference>
<dbReference type="PANTHER" id="PTHR33498:SF1">
    <property type="entry name" value="TRANSPOSASE FOR INSERTION SEQUENCE ELEMENT IS1557"/>
    <property type="match status" value="1"/>
</dbReference>
<accession>A0A518DDQ4</accession>
<dbReference type="Pfam" id="PF01610">
    <property type="entry name" value="DDE_Tnp_ISL3"/>
    <property type="match status" value="1"/>
</dbReference>
<gene>
    <name evidence="2" type="ORF">Pla175_30030</name>
</gene>
<dbReference type="InterPro" id="IPR047951">
    <property type="entry name" value="Transpos_ISL3"/>
</dbReference>
<dbReference type="KEGG" id="pnd:Pla175_30030"/>
<reference evidence="2 3" key="1">
    <citation type="submission" date="2019-02" db="EMBL/GenBank/DDBJ databases">
        <title>Deep-cultivation of Planctomycetes and their phenomic and genomic characterization uncovers novel biology.</title>
        <authorList>
            <person name="Wiegand S."/>
            <person name="Jogler M."/>
            <person name="Boedeker C."/>
            <person name="Pinto D."/>
            <person name="Vollmers J."/>
            <person name="Rivas-Marin E."/>
            <person name="Kohn T."/>
            <person name="Peeters S.H."/>
            <person name="Heuer A."/>
            <person name="Rast P."/>
            <person name="Oberbeckmann S."/>
            <person name="Bunk B."/>
            <person name="Jeske O."/>
            <person name="Meyerdierks A."/>
            <person name="Storesund J.E."/>
            <person name="Kallscheuer N."/>
            <person name="Luecker S."/>
            <person name="Lage O.M."/>
            <person name="Pohl T."/>
            <person name="Merkel B.J."/>
            <person name="Hornburger P."/>
            <person name="Mueller R.-W."/>
            <person name="Bruemmer F."/>
            <person name="Labrenz M."/>
            <person name="Spormann A.M."/>
            <person name="Op den Camp H."/>
            <person name="Overmann J."/>
            <person name="Amann R."/>
            <person name="Jetten M.S.M."/>
            <person name="Mascher T."/>
            <person name="Medema M.H."/>
            <person name="Devos D.P."/>
            <person name="Kaster A.-K."/>
            <person name="Ovreas L."/>
            <person name="Rohde M."/>
            <person name="Galperin M.Y."/>
            <person name="Jogler C."/>
        </authorList>
    </citation>
    <scope>NUCLEOTIDE SEQUENCE [LARGE SCALE GENOMIC DNA]</scope>
    <source>
        <strain evidence="2 3">Pla175</strain>
    </source>
</reference>
<dbReference type="InterPro" id="IPR002560">
    <property type="entry name" value="Transposase_DDE"/>
</dbReference>
<sequence length="384" mass="43658">MATSGDSLLRLLRRAGHEKPACPQVLGVDDFAFRKRATYGTILCDLVRRRPIDLLPERSKESLSAWLSKHSGVKIINRDRGEYYRQGASEGAPHALQVADRWHLLCNLREALVRWLGRCSREWRAVAFSESAPDQGDSSTATNPQAIKEQLSKARRQQRLHRYEESRRLHREGLDNRQIGRLLGIHAVTVRGYVEADSFPERVVPARTRLTDAFLEHMKQRWEQGCYNGRMLYNEIRSLGYPGSYDAVCDRIAPWRNANRDRQAAVAASCGGATKGLSADQLAWLLVQPPKDRTPEGGSVVLRISQLGESWSEAIDLARLFLEAMRTQDGEAFDDWLNRAPRATAPREIQRFAMDYPGTWPRRQWPSLLRGATVKRKAMSTDSR</sequence>